<sequence length="98" mass="10808">MREPETWIWALLAIIALLVGLAWILKANTSNRPVDFMISVIADLTTYFKLEVTVKYRVPHTDEQEQPLTIEGQATPSPLDSPDGESAELISAEGGDDP</sequence>
<name>A0ABT4BFN3_9ACTN</name>
<comment type="caution">
    <text evidence="3">The sequence shown here is derived from an EMBL/GenBank/DDBJ whole genome shotgun (WGS) entry which is preliminary data.</text>
</comment>
<evidence type="ECO:0000256" key="2">
    <source>
        <dbReference type="SAM" id="Phobius"/>
    </source>
</evidence>
<reference evidence="3" key="1">
    <citation type="submission" date="2022-11" db="EMBL/GenBank/DDBJ databases">
        <authorList>
            <person name="Somphong A."/>
            <person name="Phongsopitanun W."/>
        </authorList>
    </citation>
    <scope>NUCLEOTIDE SEQUENCE</scope>
    <source>
        <strain evidence="3">Pm04-4</strain>
    </source>
</reference>
<evidence type="ECO:0008006" key="5">
    <source>
        <dbReference type="Google" id="ProtNLM"/>
    </source>
</evidence>
<proteinExistence type="predicted"/>
<feature type="transmembrane region" description="Helical" evidence="2">
    <location>
        <begin position="6"/>
        <end position="25"/>
    </location>
</feature>
<evidence type="ECO:0000313" key="3">
    <source>
        <dbReference type="EMBL" id="MCY1145261.1"/>
    </source>
</evidence>
<feature type="region of interest" description="Disordered" evidence="1">
    <location>
        <begin position="61"/>
        <end position="98"/>
    </location>
</feature>
<organism evidence="3 4">
    <name type="scientific">Paractinoplanes pyxinae</name>
    <dbReference type="NCBI Taxonomy" id="2997416"/>
    <lineage>
        <taxon>Bacteria</taxon>
        <taxon>Bacillati</taxon>
        <taxon>Actinomycetota</taxon>
        <taxon>Actinomycetes</taxon>
        <taxon>Micromonosporales</taxon>
        <taxon>Micromonosporaceae</taxon>
        <taxon>Paractinoplanes</taxon>
    </lineage>
</organism>
<keyword evidence="4" id="KW-1185">Reference proteome</keyword>
<keyword evidence="2" id="KW-0812">Transmembrane</keyword>
<evidence type="ECO:0000313" key="4">
    <source>
        <dbReference type="Proteomes" id="UP001151002"/>
    </source>
</evidence>
<dbReference type="RefSeq" id="WP_267569865.1">
    <property type="nucleotide sequence ID" value="NZ_JAPNTZ010000024.1"/>
</dbReference>
<keyword evidence="2" id="KW-0472">Membrane</keyword>
<gene>
    <name evidence="3" type="ORF">OWR29_45290</name>
</gene>
<dbReference type="Proteomes" id="UP001151002">
    <property type="component" value="Unassembled WGS sequence"/>
</dbReference>
<evidence type="ECO:0000256" key="1">
    <source>
        <dbReference type="SAM" id="MobiDB-lite"/>
    </source>
</evidence>
<keyword evidence="2" id="KW-1133">Transmembrane helix</keyword>
<dbReference type="EMBL" id="JAPNTZ010000024">
    <property type="protein sequence ID" value="MCY1145261.1"/>
    <property type="molecule type" value="Genomic_DNA"/>
</dbReference>
<protein>
    <recommendedName>
        <fullName evidence="5">Secreted protein</fullName>
    </recommendedName>
</protein>
<accession>A0ABT4BFN3</accession>